<evidence type="ECO:0000313" key="1">
    <source>
        <dbReference type="EMBL" id="SEB56452.1"/>
    </source>
</evidence>
<organism evidence="1 2">
    <name type="scientific">Paramicrobacterium humi</name>
    <dbReference type="NCBI Taxonomy" id="640635"/>
    <lineage>
        <taxon>Bacteria</taxon>
        <taxon>Bacillati</taxon>
        <taxon>Actinomycetota</taxon>
        <taxon>Actinomycetes</taxon>
        <taxon>Micrococcales</taxon>
        <taxon>Microbacteriaceae</taxon>
        <taxon>Paramicrobacterium</taxon>
    </lineage>
</organism>
<dbReference type="RefSeq" id="WP_143033971.1">
    <property type="nucleotide sequence ID" value="NZ_FNRY01000001.1"/>
</dbReference>
<dbReference type="Proteomes" id="UP000199183">
    <property type="component" value="Unassembled WGS sequence"/>
</dbReference>
<proteinExistence type="predicted"/>
<dbReference type="EMBL" id="FNRY01000001">
    <property type="protein sequence ID" value="SEB56452.1"/>
    <property type="molecule type" value="Genomic_DNA"/>
</dbReference>
<dbReference type="AlphaFoldDB" id="A0A1H4KET4"/>
<evidence type="ECO:0000313" key="2">
    <source>
        <dbReference type="Proteomes" id="UP000199183"/>
    </source>
</evidence>
<dbReference type="OrthoDB" id="4943146at2"/>
<gene>
    <name evidence="1" type="ORF">SAMN04489806_1120</name>
</gene>
<protein>
    <submittedName>
        <fullName evidence="1">Uncharacterized protein</fullName>
    </submittedName>
</protein>
<reference evidence="1 2" key="1">
    <citation type="submission" date="2016-10" db="EMBL/GenBank/DDBJ databases">
        <authorList>
            <person name="de Groot N.N."/>
        </authorList>
    </citation>
    <scope>NUCLEOTIDE SEQUENCE [LARGE SCALE GENOMIC DNA]</scope>
    <source>
        <strain evidence="1 2">DSM 21799</strain>
    </source>
</reference>
<dbReference type="STRING" id="640635.SAMN04489806_1120"/>
<keyword evidence="2" id="KW-1185">Reference proteome</keyword>
<sequence length="83" mass="9076">MDRGIDTFLTRTRPISLSNEELDLKNNPVRRPSAPIPVRAWVRFFEATVRPDAEAIAWTDKAVQALGDTARGDAHGMGVGVSS</sequence>
<accession>A0A1H4KET4</accession>
<name>A0A1H4KET4_9MICO</name>